<feature type="domain" description="Histidine kinase" evidence="9">
    <location>
        <begin position="433"/>
        <end position="651"/>
    </location>
</feature>
<dbReference type="PROSITE" id="PS50293">
    <property type="entry name" value="TPR_REGION"/>
    <property type="match status" value="1"/>
</dbReference>
<keyword evidence="4 10" id="KW-0418">Kinase</keyword>
<dbReference type="InterPro" id="IPR004358">
    <property type="entry name" value="Sig_transdc_His_kin-like_C"/>
</dbReference>
<dbReference type="RefSeq" id="WP_106131970.1">
    <property type="nucleotide sequence ID" value="NZ_PVTR01000001.1"/>
</dbReference>
<reference evidence="10 11" key="1">
    <citation type="submission" date="2018-03" db="EMBL/GenBank/DDBJ databases">
        <title>Genomic Encyclopedia of Archaeal and Bacterial Type Strains, Phase II (KMG-II): from individual species to whole genera.</title>
        <authorList>
            <person name="Goeker M."/>
        </authorList>
    </citation>
    <scope>NUCLEOTIDE SEQUENCE [LARGE SCALE GENOMIC DNA]</scope>
    <source>
        <strain evidence="10 11">DSM 27929</strain>
    </source>
</reference>
<feature type="repeat" description="TPR" evidence="6">
    <location>
        <begin position="129"/>
        <end position="162"/>
    </location>
</feature>
<evidence type="ECO:0000256" key="3">
    <source>
        <dbReference type="ARBA" id="ARBA00022679"/>
    </source>
</evidence>
<feature type="coiled-coil region" evidence="7">
    <location>
        <begin position="396"/>
        <end position="426"/>
    </location>
</feature>
<dbReference type="SUPFAM" id="SSF55874">
    <property type="entry name" value="ATPase domain of HSP90 chaperone/DNA topoisomerase II/histidine kinase"/>
    <property type="match status" value="1"/>
</dbReference>
<evidence type="ECO:0000256" key="2">
    <source>
        <dbReference type="ARBA" id="ARBA00012438"/>
    </source>
</evidence>
<evidence type="ECO:0000313" key="10">
    <source>
        <dbReference type="EMBL" id="PRY90753.1"/>
    </source>
</evidence>
<dbReference type="InterPro" id="IPR036890">
    <property type="entry name" value="HATPase_C_sf"/>
</dbReference>
<dbReference type="PROSITE" id="PS50005">
    <property type="entry name" value="TPR"/>
    <property type="match status" value="1"/>
</dbReference>
<keyword evidence="6" id="KW-0802">TPR repeat</keyword>
<proteinExistence type="predicted"/>
<dbReference type="PROSITE" id="PS50109">
    <property type="entry name" value="HIS_KIN"/>
    <property type="match status" value="1"/>
</dbReference>
<dbReference type="InterPro" id="IPR019734">
    <property type="entry name" value="TPR_rpt"/>
</dbReference>
<dbReference type="InterPro" id="IPR050736">
    <property type="entry name" value="Sensor_HK_Regulatory"/>
</dbReference>
<keyword evidence="8" id="KW-1133">Transmembrane helix</keyword>
<dbReference type="SUPFAM" id="SSF47384">
    <property type="entry name" value="Homodimeric domain of signal transducing histidine kinase"/>
    <property type="match status" value="1"/>
</dbReference>
<dbReference type="GO" id="GO:0000155">
    <property type="term" value="F:phosphorelay sensor kinase activity"/>
    <property type="evidence" value="ECO:0007669"/>
    <property type="project" value="InterPro"/>
</dbReference>
<organism evidence="10 11">
    <name type="scientific">Mongoliibacter ruber</name>
    <dbReference type="NCBI Taxonomy" id="1750599"/>
    <lineage>
        <taxon>Bacteria</taxon>
        <taxon>Pseudomonadati</taxon>
        <taxon>Bacteroidota</taxon>
        <taxon>Cytophagia</taxon>
        <taxon>Cytophagales</taxon>
        <taxon>Cyclobacteriaceae</taxon>
        <taxon>Mongoliibacter</taxon>
    </lineage>
</organism>
<protein>
    <recommendedName>
        <fullName evidence="2">histidine kinase</fullName>
        <ecNumber evidence="2">2.7.13.3</ecNumber>
    </recommendedName>
</protein>
<dbReference type="Pfam" id="PF13424">
    <property type="entry name" value="TPR_12"/>
    <property type="match status" value="1"/>
</dbReference>
<evidence type="ECO:0000256" key="7">
    <source>
        <dbReference type="SAM" id="Coils"/>
    </source>
</evidence>
<keyword evidence="5" id="KW-0902">Two-component regulatory system</keyword>
<keyword evidence="3" id="KW-0808">Transferase</keyword>
<dbReference type="SMART" id="SM00387">
    <property type="entry name" value="HATPase_c"/>
    <property type="match status" value="1"/>
</dbReference>
<dbReference type="InterPro" id="IPR011990">
    <property type="entry name" value="TPR-like_helical_dom_sf"/>
</dbReference>
<dbReference type="PANTHER" id="PTHR43711:SF1">
    <property type="entry name" value="HISTIDINE KINASE 1"/>
    <property type="match status" value="1"/>
</dbReference>
<keyword evidence="8" id="KW-0812">Transmembrane</keyword>
<keyword evidence="8" id="KW-0472">Membrane</keyword>
<comment type="catalytic activity">
    <reaction evidence="1">
        <text>ATP + protein L-histidine = ADP + protein N-phospho-L-histidine.</text>
        <dbReference type="EC" id="2.7.13.3"/>
    </reaction>
</comment>
<dbReference type="EC" id="2.7.13.3" evidence="2"/>
<accession>A0A2T0WVM5</accession>
<evidence type="ECO:0000256" key="6">
    <source>
        <dbReference type="PROSITE-ProRule" id="PRU00339"/>
    </source>
</evidence>
<dbReference type="OrthoDB" id="1269247at2"/>
<sequence length="666" mass="75238">MVFLNRLGAIKRVIIFFLVFFVSHGLVAQQDEFDSLDNLLQNEIDEKGKLQVLNKLVFLLRERDIPRALELGNEAESLAIVLKDSVQLAKAKGNLGWIHYRLGIWDKAFRYSRDAYLIGLDQSDKAEIAMTLNNLGAIYYQQRNYEEAIRKFKEAYKIGKDLEDSYITIRSLNNIALNYSKTDLLDSAMYFAQEAIRENEKSGSIYFTSFTNRVIGDVYLAQGEIEKAISTYASALSAASHQRLSSFESSILHRLGKAYFMNKNSKKAVELLERGKKLALENGFQDELANTLKNLALVYEDLGDVDNAYLNLRAFTDLSETLNEKADLDRLALIQGMFEVEKSDAEVKVLRSENLLQDLRLRNFRLFIFVITLAVLLLGGLLIRLFVLNKKSKEINKDLVSKQDKVNQQKQVLEKQSKELEKSNNLKNKLFSILGHDLKSPVSQLQSVLGLVNAQELTPEEFATISLILKRNVDSLYVVLDNILSWSKSQMEGFKVQLSPIHLDTVLKPCLDLLQNQADAKELTISTHLETKEKVWADPDLLQVIVRNILSNAIKFSRKGSKIEIRSYAENKTVTLEIQDYGMGMPPKILKSFQNEAFSIVQSSPGTEKEKGTGLGLSISREFMALMDGELTFESEKGKGTKVKIQLKIVQVFTGSKVPAVASEQS</sequence>
<dbReference type="SUPFAM" id="SSF48452">
    <property type="entry name" value="TPR-like"/>
    <property type="match status" value="1"/>
</dbReference>
<dbReference type="Gene3D" id="3.30.565.10">
    <property type="entry name" value="Histidine kinase-like ATPase, C-terminal domain"/>
    <property type="match status" value="1"/>
</dbReference>
<dbReference type="Gene3D" id="1.10.287.130">
    <property type="match status" value="1"/>
</dbReference>
<dbReference type="CDD" id="cd00075">
    <property type="entry name" value="HATPase"/>
    <property type="match status" value="1"/>
</dbReference>
<dbReference type="PRINTS" id="PR00344">
    <property type="entry name" value="BCTRLSENSOR"/>
</dbReference>
<evidence type="ECO:0000256" key="1">
    <source>
        <dbReference type="ARBA" id="ARBA00000085"/>
    </source>
</evidence>
<dbReference type="InterPro" id="IPR005467">
    <property type="entry name" value="His_kinase_dom"/>
</dbReference>
<dbReference type="Gene3D" id="1.25.40.10">
    <property type="entry name" value="Tetratricopeptide repeat domain"/>
    <property type="match status" value="2"/>
</dbReference>
<dbReference type="InterPro" id="IPR003594">
    <property type="entry name" value="HATPase_dom"/>
</dbReference>
<dbReference type="Pfam" id="PF02518">
    <property type="entry name" value="HATPase_c"/>
    <property type="match status" value="1"/>
</dbReference>
<dbReference type="PANTHER" id="PTHR43711">
    <property type="entry name" value="TWO-COMPONENT HISTIDINE KINASE"/>
    <property type="match status" value="1"/>
</dbReference>
<feature type="transmembrane region" description="Helical" evidence="8">
    <location>
        <begin position="366"/>
        <end position="387"/>
    </location>
</feature>
<dbReference type="Pfam" id="PF13181">
    <property type="entry name" value="TPR_8"/>
    <property type="match status" value="1"/>
</dbReference>
<dbReference type="AlphaFoldDB" id="A0A2T0WVM5"/>
<dbReference type="EMBL" id="PVTR01000001">
    <property type="protein sequence ID" value="PRY90753.1"/>
    <property type="molecule type" value="Genomic_DNA"/>
</dbReference>
<keyword evidence="7" id="KW-0175">Coiled coil</keyword>
<dbReference type="InterPro" id="IPR036097">
    <property type="entry name" value="HisK_dim/P_sf"/>
</dbReference>
<evidence type="ECO:0000256" key="5">
    <source>
        <dbReference type="ARBA" id="ARBA00023012"/>
    </source>
</evidence>
<evidence type="ECO:0000256" key="4">
    <source>
        <dbReference type="ARBA" id="ARBA00022777"/>
    </source>
</evidence>
<dbReference type="SMART" id="SM00028">
    <property type="entry name" value="TPR"/>
    <property type="match status" value="6"/>
</dbReference>
<evidence type="ECO:0000313" key="11">
    <source>
        <dbReference type="Proteomes" id="UP000238157"/>
    </source>
</evidence>
<keyword evidence="11" id="KW-1185">Reference proteome</keyword>
<comment type="caution">
    <text evidence="10">The sequence shown here is derived from an EMBL/GenBank/DDBJ whole genome shotgun (WGS) entry which is preliminary data.</text>
</comment>
<evidence type="ECO:0000259" key="9">
    <source>
        <dbReference type="PROSITE" id="PS50109"/>
    </source>
</evidence>
<evidence type="ECO:0000256" key="8">
    <source>
        <dbReference type="SAM" id="Phobius"/>
    </source>
</evidence>
<dbReference type="Proteomes" id="UP000238157">
    <property type="component" value="Unassembled WGS sequence"/>
</dbReference>
<gene>
    <name evidence="10" type="ORF">CLW00_101418</name>
</gene>
<name>A0A2T0WVM5_9BACT</name>